<proteinExistence type="predicted"/>
<comment type="caution">
    <text evidence="1">The sequence shown here is derived from an EMBL/GenBank/DDBJ whole genome shotgun (WGS) entry which is preliminary data.</text>
</comment>
<dbReference type="AlphaFoldDB" id="A0AB36I4J6"/>
<dbReference type="EMBL" id="LOQT01000026">
    <property type="protein sequence ID" value="OKX78095.1"/>
    <property type="molecule type" value="Genomic_DNA"/>
</dbReference>
<sequence length="67" mass="7786">MKNCRNSVRELDEHLIVKVDPKQMHPVKAGPYEPINWFLEFGNFPPPKLAIISKIKKIHPLFILLVP</sequence>
<reference evidence="1 2" key="1">
    <citation type="submission" date="2015-12" db="EMBL/GenBank/DDBJ databases">
        <title>Genome sequence of Corynebacterium AS 1.542.</title>
        <authorList>
            <person name="Yang J."/>
            <person name="Yang S."/>
        </authorList>
    </citation>
    <scope>NUCLEOTIDE SEQUENCE [LARGE SCALE GENOMIC DNA]</scope>
    <source>
        <strain evidence="1 2">AS 1.542</strain>
    </source>
</reference>
<gene>
    <name evidence="1" type="ORF">AUP69_11725</name>
</gene>
<dbReference type="Proteomes" id="UP000186091">
    <property type="component" value="Unassembled WGS sequence"/>
</dbReference>
<protein>
    <submittedName>
        <fullName evidence="1">Uncharacterized protein</fullName>
    </submittedName>
</protein>
<name>A0AB36I4J6_CORGT</name>
<organism evidence="1 2">
    <name type="scientific">Corynebacterium glutamicum</name>
    <name type="common">Brevibacterium saccharolyticum</name>
    <dbReference type="NCBI Taxonomy" id="1718"/>
    <lineage>
        <taxon>Bacteria</taxon>
        <taxon>Bacillati</taxon>
        <taxon>Actinomycetota</taxon>
        <taxon>Actinomycetes</taxon>
        <taxon>Mycobacteriales</taxon>
        <taxon>Corynebacteriaceae</taxon>
        <taxon>Corynebacterium</taxon>
    </lineage>
</organism>
<evidence type="ECO:0000313" key="2">
    <source>
        <dbReference type="Proteomes" id="UP000186091"/>
    </source>
</evidence>
<evidence type="ECO:0000313" key="1">
    <source>
        <dbReference type="EMBL" id="OKX78095.1"/>
    </source>
</evidence>
<accession>A0AB36I4J6</accession>